<dbReference type="Proteomes" id="UP001499854">
    <property type="component" value="Unassembled WGS sequence"/>
</dbReference>
<gene>
    <name evidence="1" type="ORF">GCM10009838_87180</name>
</gene>
<evidence type="ECO:0000313" key="1">
    <source>
        <dbReference type="EMBL" id="GAA2007425.1"/>
    </source>
</evidence>
<proteinExistence type="predicted"/>
<comment type="caution">
    <text evidence="1">The sequence shown here is derived from an EMBL/GenBank/DDBJ whole genome shotgun (WGS) entry which is preliminary data.</text>
</comment>
<dbReference type="EMBL" id="BAAAQM010000097">
    <property type="protein sequence ID" value="GAA2007425.1"/>
    <property type="molecule type" value="Genomic_DNA"/>
</dbReference>
<dbReference type="RefSeq" id="WP_344663127.1">
    <property type="nucleotide sequence ID" value="NZ_BAAAQM010000097.1"/>
</dbReference>
<reference evidence="2" key="1">
    <citation type="journal article" date="2019" name="Int. J. Syst. Evol. Microbiol.">
        <title>The Global Catalogue of Microorganisms (GCM) 10K type strain sequencing project: providing services to taxonomists for standard genome sequencing and annotation.</title>
        <authorList>
            <consortium name="The Broad Institute Genomics Platform"/>
            <consortium name="The Broad Institute Genome Sequencing Center for Infectious Disease"/>
            <person name="Wu L."/>
            <person name="Ma J."/>
        </authorList>
    </citation>
    <scope>NUCLEOTIDE SEQUENCE [LARGE SCALE GENOMIC DNA]</scope>
    <source>
        <strain evidence="2">JCM 16013</strain>
    </source>
</reference>
<organism evidence="1 2">
    <name type="scientific">Catenulispora subtropica</name>
    <dbReference type="NCBI Taxonomy" id="450798"/>
    <lineage>
        <taxon>Bacteria</taxon>
        <taxon>Bacillati</taxon>
        <taxon>Actinomycetota</taxon>
        <taxon>Actinomycetes</taxon>
        <taxon>Catenulisporales</taxon>
        <taxon>Catenulisporaceae</taxon>
        <taxon>Catenulispora</taxon>
    </lineage>
</organism>
<sequence>MGNHSAAVLRLSDYRDLAARRLPVPATAEWEHTMTLLGTPDPAAIERSAVRA</sequence>
<name>A0ABP5ETH3_9ACTN</name>
<protein>
    <submittedName>
        <fullName evidence="1">Uncharacterized protein</fullName>
    </submittedName>
</protein>
<evidence type="ECO:0000313" key="2">
    <source>
        <dbReference type="Proteomes" id="UP001499854"/>
    </source>
</evidence>
<accession>A0ABP5ETH3</accession>
<keyword evidence="2" id="KW-1185">Reference proteome</keyword>